<evidence type="ECO:0008006" key="3">
    <source>
        <dbReference type="Google" id="ProtNLM"/>
    </source>
</evidence>
<comment type="caution">
    <text evidence="1">The sequence shown here is derived from an EMBL/GenBank/DDBJ whole genome shotgun (WGS) entry which is preliminary data.</text>
</comment>
<keyword evidence="2" id="KW-1185">Reference proteome</keyword>
<evidence type="ECO:0000313" key="2">
    <source>
        <dbReference type="Proteomes" id="UP000256345"/>
    </source>
</evidence>
<dbReference type="RefSeq" id="WP_053067034.1">
    <property type="nucleotide sequence ID" value="NZ_CP011509.1"/>
</dbReference>
<reference evidence="1 2" key="1">
    <citation type="submission" date="2018-08" db="EMBL/GenBank/DDBJ databases">
        <title>Genomic Encyclopedia of Archaeal and Bacterial Type Strains, Phase II (KMG-II): from individual species to whole genera.</title>
        <authorList>
            <person name="Goeker M."/>
        </authorList>
    </citation>
    <scope>NUCLEOTIDE SEQUENCE [LARGE SCALE GENOMIC DNA]</scope>
    <source>
        <strain evidence="1 2">DSM 2261</strain>
    </source>
</reference>
<name>A0ABX9JU38_9BACT</name>
<proteinExistence type="predicted"/>
<sequence length="166" mass="17920">MIDALRWVLGLGLAAGAGFAAARGLAPAGGEQELLQRLRRLEALESRRVSPPPSGPCAVAVDIETLRLQLRQTLREELGALSGPAAPPPVAVAVPAPTPENMEAFDKGQRLVEEALVSRRWGDAQADELRRLLREMTPEQRSQMFGRLLPAINQGHLTVETRGPPL</sequence>
<accession>A0ABX9JU38</accession>
<dbReference type="Proteomes" id="UP000256345">
    <property type="component" value="Unassembled WGS sequence"/>
</dbReference>
<evidence type="ECO:0000313" key="1">
    <source>
        <dbReference type="EMBL" id="REG27136.1"/>
    </source>
</evidence>
<protein>
    <recommendedName>
        <fullName evidence="3">Periplasmic heavy metal sensor</fullName>
    </recommendedName>
</protein>
<gene>
    <name evidence="1" type="ORF">ATI61_110143</name>
</gene>
<organism evidence="1 2">
    <name type="scientific">Archangium gephyra</name>
    <dbReference type="NCBI Taxonomy" id="48"/>
    <lineage>
        <taxon>Bacteria</taxon>
        <taxon>Pseudomonadati</taxon>
        <taxon>Myxococcota</taxon>
        <taxon>Myxococcia</taxon>
        <taxon>Myxococcales</taxon>
        <taxon>Cystobacterineae</taxon>
        <taxon>Archangiaceae</taxon>
        <taxon>Archangium</taxon>
    </lineage>
</organism>
<dbReference type="EMBL" id="QUMU01000010">
    <property type="protein sequence ID" value="REG27136.1"/>
    <property type="molecule type" value="Genomic_DNA"/>
</dbReference>